<dbReference type="GO" id="GO:0006355">
    <property type="term" value="P:regulation of DNA-templated transcription"/>
    <property type="evidence" value="ECO:0007669"/>
    <property type="project" value="InterPro"/>
</dbReference>
<dbReference type="Gene3D" id="1.10.10.10">
    <property type="entry name" value="Winged helix-like DNA-binding domain superfamily/Winged helix DNA-binding domain"/>
    <property type="match status" value="1"/>
</dbReference>
<evidence type="ECO:0000313" key="5">
    <source>
        <dbReference type="EMBL" id="GGY46795.1"/>
    </source>
</evidence>
<evidence type="ECO:0000256" key="2">
    <source>
        <dbReference type="ARBA" id="ARBA00023125"/>
    </source>
</evidence>
<dbReference type="Proteomes" id="UP000628442">
    <property type="component" value="Unassembled WGS sequence"/>
</dbReference>
<dbReference type="InterPro" id="IPR036388">
    <property type="entry name" value="WH-like_DNA-bd_sf"/>
</dbReference>
<dbReference type="CDD" id="cd06170">
    <property type="entry name" value="LuxR_C_like"/>
    <property type="match status" value="1"/>
</dbReference>
<dbReference type="EMBL" id="BMWV01000006">
    <property type="protein sequence ID" value="GGY46795.1"/>
    <property type="molecule type" value="Genomic_DNA"/>
</dbReference>
<evidence type="ECO:0000313" key="7">
    <source>
        <dbReference type="Proteomes" id="UP000292307"/>
    </source>
</evidence>
<dbReference type="InterPro" id="IPR000792">
    <property type="entry name" value="Tscrpt_reg_LuxR_C"/>
</dbReference>
<dbReference type="InterPro" id="IPR016032">
    <property type="entry name" value="Sig_transdc_resp-reg_C-effctor"/>
</dbReference>
<keyword evidence="7" id="KW-1185">Reference proteome</keyword>
<gene>
    <name evidence="6" type="ORF">EYF70_01585</name>
    <name evidence="5" type="ORF">GCM10007387_31200</name>
</gene>
<dbReference type="AlphaFoldDB" id="A0A411WSB7"/>
<accession>A0A411WSB7</accession>
<keyword evidence="1" id="KW-0805">Transcription regulation</keyword>
<proteinExistence type="predicted"/>
<dbReference type="SUPFAM" id="SSF46894">
    <property type="entry name" value="C-terminal effector domain of the bipartite response regulators"/>
    <property type="match status" value="1"/>
</dbReference>
<reference evidence="5" key="1">
    <citation type="journal article" date="2014" name="Int. J. Syst. Evol. Microbiol.">
        <title>Complete genome sequence of Corynebacterium casei LMG S-19264T (=DSM 44701T), isolated from a smear-ripened cheese.</title>
        <authorList>
            <consortium name="US DOE Joint Genome Institute (JGI-PGF)"/>
            <person name="Walter F."/>
            <person name="Albersmeier A."/>
            <person name="Kalinowski J."/>
            <person name="Ruckert C."/>
        </authorList>
    </citation>
    <scope>NUCLEOTIDE SEQUENCE</scope>
    <source>
        <strain evidence="5">KCTC 12343</strain>
    </source>
</reference>
<dbReference type="PROSITE" id="PS50043">
    <property type="entry name" value="HTH_LUXR_2"/>
    <property type="match status" value="1"/>
</dbReference>
<protein>
    <submittedName>
        <fullName evidence="5">Helix-turn-helix transcriptional regulator</fullName>
    </submittedName>
    <submittedName>
        <fullName evidence="6">LuxR family transcriptional regulator</fullName>
    </submittedName>
</protein>
<keyword evidence="2" id="KW-0238">DNA-binding</keyword>
<name>A0A411WSB7_9BURK</name>
<keyword evidence="3" id="KW-0804">Transcription</keyword>
<dbReference type="PANTHER" id="PTHR43214:SF41">
    <property type="entry name" value="NITRATE_NITRITE RESPONSE REGULATOR PROTEIN NARP"/>
    <property type="match status" value="1"/>
</dbReference>
<evidence type="ECO:0000256" key="3">
    <source>
        <dbReference type="ARBA" id="ARBA00023163"/>
    </source>
</evidence>
<dbReference type="GO" id="GO:0003677">
    <property type="term" value="F:DNA binding"/>
    <property type="evidence" value="ECO:0007669"/>
    <property type="project" value="UniProtKB-KW"/>
</dbReference>
<dbReference type="OrthoDB" id="6120865at2"/>
<evidence type="ECO:0000259" key="4">
    <source>
        <dbReference type="PROSITE" id="PS50043"/>
    </source>
</evidence>
<evidence type="ECO:0000313" key="6">
    <source>
        <dbReference type="EMBL" id="QBH99675.1"/>
    </source>
</evidence>
<dbReference type="InterPro" id="IPR039420">
    <property type="entry name" value="WalR-like"/>
</dbReference>
<reference evidence="6 7" key="2">
    <citation type="submission" date="2019-02" db="EMBL/GenBank/DDBJ databases">
        <title>Draft Genome Sequences of Six Type Strains of the Genus Massilia.</title>
        <authorList>
            <person name="Miess H."/>
            <person name="Frediansyhah A."/>
            <person name="Gross H."/>
        </authorList>
    </citation>
    <scope>NUCLEOTIDE SEQUENCE [LARGE SCALE GENOMIC DNA]</scope>
    <source>
        <strain evidence="6 7">DSM 17472</strain>
    </source>
</reference>
<dbReference type="Proteomes" id="UP000292307">
    <property type="component" value="Chromosome"/>
</dbReference>
<dbReference type="SMART" id="SM00421">
    <property type="entry name" value="HTH_LUXR"/>
    <property type="match status" value="1"/>
</dbReference>
<evidence type="ECO:0000256" key="1">
    <source>
        <dbReference type="ARBA" id="ARBA00023015"/>
    </source>
</evidence>
<dbReference type="Pfam" id="PF00196">
    <property type="entry name" value="GerE"/>
    <property type="match status" value="1"/>
</dbReference>
<reference evidence="5" key="3">
    <citation type="submission" date="2022-12" db="EMBL/GenBank/DDBJ databases">
        <authorList>
            <person name="Sun Q."/>
            <person name="Kim S."/>
        </authorList>
    </citation>
    <scope>NUCLEOTIDE SEQUENCE</scope>
    <source>
        <strain evidence="5">KCTC 12343</strain>
    </source>
</reference>
<organism evidence="5 8">
    <name type="scientific">Pseudoduganella albidiflava</name>
    <dbReference type="NCBI Taxonomy" id="321983"/>
    <lineage>
        <taxon>Bacteria</taxon>
        <taxon>Pseudomonadati</taxon>
        <taxon>Pseudomonadota</taxon>
        <taxon>Betaproteobacteria</taxon>
        <taxon>Burkholderiales</taxon>
        <taxon>Oxalobacteraceae</taxon>
        <taxon>Telluria group</taxon>
        <taxon>Pseudoduganella</taxon>
    </lineage>
</organism>
<evidence type="ECO:0000313" key="8">
    <source>
        <dbReference type="Proteomes" id="UP000628442"/>
    </source>
</evidence>
<dbReference type="PRINTS" id="PR00038">
    <property type="entry name" value="HTHLUXR"/>
</dbReference>
<feature type="domain" description="HTH luxR-type" evidence="4">
    <location>
        <begin position="263"/>
        <end position="328"/>
    </location>
</feature>
<sequence>MEQGWTTGLRAGGELPLALHASFSGCLLELQALARQAGADVLVREALLAWRRVVPFDAGWWGEVANDPPRNIVHGSIGLAESFASEWNSVIAACDTFAQGSMAQPGTVFRASGGYRGPPGAIADFIDRHGLQAIMAITVDLPGSGVQFFIALYRRDPHDGFGDVEGALFAEFTRHLVQSWRYRLADLRMAGSLDALALSDASGRLCHVGRQVAELLRRHCGDWCGTVLPPALMAALEGAPRCIRFAGARLSVGPAGDLVAIRMLHGASALTPRELSAALLFAQGLSYKEVARALALSPATVRTYLKSAYAGLQVTNKMELVAALRLYA</sequence>
<dbReference type="RefSeq" id="WP_131143827.1">
    <property type="nucleotide sequence ID" value="NZ_BMWV01000006.1"/>
</dbReference>
<dbReference type="PANTHER" id="PTHR43214">
    <property type="entry name" value="TWO-COMPONENT RESPONSE REGULATOR"/>
    <property type="match status" value="1"/>
</dbReference>
<dbReference type="EMBL" id="CP036401">
    <property type="protein sequence ID" value="QBH99675.1"/>
    <property type="molecule type" value="Genomic_DNA"/>
</dbReference>